<dbReference type="KEGG" id="dtn:DTL3_1617"/>
<dbReference type="AlphaFoldDB" id="A0A0C7NLY0"/>
<keyword evidence="1" id="KW-0175">Coiled coil</keyword>
<reference evidence="3" key="1">
    <citation type="submission" date="2014-11" db="EMBL/GenBank/DDBJ databases">
        <authorList>
            <person name="Wibberg D."/>
        </authorList>
    </citation>
    <scope>NUCLEOTIDE SEQUENCE [LARGE SCALE GENOMIC DNA]</scope>
    <source>
        <strain evidence="3">L3</strain>
    </source>
</reference>
<dbReference type="HOGENOM" id="CLU_149135_0_0_0"/>
<accession>A0A0C7NLY0</accession>
<sequence>MQISLDQLLQVLMARLDSLEMSLEDLKFRTDVALRILRKNNLLDEDKVKEAVKEEFVLLNQLSDEKEEIDEEKIESITKGIINWVDNDVDYFKRQYADFQEKLRQFLEEEDKSNISVASPELLKQLESLKGENPKKNKNNFIIP</sequence>
<dbReference type="EMBL" id="LN824141">
    <property type="protein sequence ID" value="CEP78906.1"/>
    <property type="molecule type" value="Genomic_DNA"/>
</dbReference>
<gene>
    <name evidence="2" type="ORF">DTL3_1617</name>
</gene>
<name>A0A0C7NLY0_DEFTU</name>
<protein>
    <submittedName>
        <fullName evidence="2">Uncharacterized protein</fullName>
    </submittedName>
</protein>
<evidence type="ECO:0000313" key="3">
    <source>
        <dbReference type="Proteomes" id="UP000032809"/>
    </source>
</evidence>
<dbReference type="RefSeq" id="WP_045088267.1">
    <property type="nucleotide sequence ID" value="NZ_LN824141.1"/>
</dbReference>
<evidence type="ECO:0000256" key="1">
    <source>
        <dbReference type="SAM" id="Coils"/>
    </source>
</evidence>
<proteinExistence type="predicted"/>
<dbReference type="OrthoDB" id="46778at2"/>
<evidence type="ECO:0000313" key="2">
    <source>
        <dbReference type="EMBL" id="CEP78906.1"/>
    </source>
</evidence>
<feature type="coiled-coil region" evidence="1">
    <location>
        <begin position="9"/>
        <end position="79"/>
    </location>
</feature>
<dbReference type="STRING" id="1006576.DTL3_1617"/>
<keyword evidence="3" id="KW-1185">Reference proteome</keyword>
<organism evidence="2 3">
    <name type="scientific">Defluviitoga tunisiensis</name>
    <dbReference type="NCBI Taxonomy" id="1006576"/>
    <lineage>
        <taxon>Bacteria</taxon>
        <taxon>Thermotogati</taxon>
        <taxon>Thermotogota</taxon>
        <taxon>Thermotogae</taxon>
        <taxon>Petrotogales</taxon>
        <taxon>Petrotogaceae</taxon>
        <taxon>Defluviitoga</taxon>
    </lineage>
</organism>
<dbReference type="Proteomes" id="UP000032809">
    <property type="component" value="Chromosome I"/>
</dbReference>